<feature type="domain" description="DHHA1" evidence="7">
    <location>
        <begin position="344"/>
        <end position="416"/>
    </location>
</feature>
<comment type="similarity">
    <text evidence="1">Belongs to the RecJ family.</text>
</comment>
<sequence length="559" mass="62618">MSSFLSNYPDLTQTLLKKRGIMTVADAEYFLHPDFERDVRDPFGILNMEKSVERILRAIDGGERIAVYADYDCDGIPGATLFNDFLKKIKYENFEVYIPHRNTEGYGLNNKALDLLASRGATLIITIDCGIADVEEASHALTLGIDLIITDHHLPQDILPKAFTIINSKQGDDTYHDNMLCGAGVAWKLVSALLARRGETWGVPAGWEKWLLDMAGLSTIADMVPLQHENRALAQYGLRVLRKSRRPGLLALLAKMDMQQANIVEDDIGFMIGPRINAASRMGEPMDAFRLLSADTRAEADMYADKLIHLNDARKGLVASMVKEARKHLEVRELREIIVIGNPLWKPGLVGLVASNLVEAYSRTVFVWGRTEDGVIKGSCRSDGTVNVVHLMSSVRAGVFDGVGGHEEAGGFSVSNDFIHTLEDELVFTYQTVRKEKEEAELAVDATLTLTEVNWTNWRQIEMFAPFGMGNPKPTFLFENVKPTNVRYFGKEKTHLELSFEGSSVKAILFFAKTKNEENAKYDFLTPGITVDLIARMELNTFRNSRELRLRIVEVIKRA</sequence>
<dbReference type="GO" id="GO:0008409">
    <property type="term" value="F:5'-3' exonuclease activity"/>
    <property type="evidence" value="ECO:0007669"/>
    <property type="project" value="InterPro"/>
</dbReference>
<evidence type="ECO:0000256" key="3">
    <source>
        <dbReference type="ARBA" id="ARBA00022722"/>
    </source>
</evidence>
<dbReference type="GO" id="GO:0003676">
    <property type="term" value="F:nucleic acid binding"/>
    <property type="evidence" value="ECO:0007669"/>
    <property type="project" value="InterPro"/>
</dbReference>
<dbReference type="InterPro" id="IPR038763">
    <property type="entry name" value="DHH_sf"/>
</dbReference>
<dbReference type="Pfam" id="PF17768">
    <property type="entry name" value="RecJ_OB"/>
    <property type="match status" value="1"/>
</dbReference>
<dbReference type="GO" id="GO:0006310">
    <property type="term" value="P:DNA recombination"/>
    <property type="evidence" value="ECO:0007669"/>
    <property type="project" value="InterPro"/>
</dbReference>
<evidence type="ECO:0000256" key="5">
    <source>
        <dbReference type="ARBA" id="ARBA00022839"/>
    </source>
</evidence>
<evidence type="ECO:0000313" key="10">
    <source>
        <dbReference type="Proteomes" id="UP000181992"/>
    </source>
</evidence>
<evidence type="ECO:0000259" key="7">
    <source>
        <dbReference type="Pfam" id="PF02272"/>
    </source>
</evidence>
<keyword evidence="4" id="KW-0378">Hydrolase</keyword>
<dbReference type="InterPro" id="IPR041122">
    <property type="entry name" value="RecJ_OB"/>
</dbReference>
<dbReference type="STRING" id="1805281.AUJ77_01265"/>
<dbReference type="Gene3D" id="2.40.50.460">
    <property type="match status" value="1"/>
</dbReference>
<evidence type="ECO:0000313" key="9">
    <source>
        <dbReference type="EMBL" id="OIO30952.1"/>
    </source>
</evidence>
<dbReference type="GO" id="GO:0006281">
    <property type="term" value="P:DNA repair"/>
    <property type="evidence" value="ECO:0007669"/>
    <property type="project" value="InterPro"/>
</dbReference>
<dbReference type="Pfam" id="PF01368">
    <property type="entry name" value="DHH"/>
    <property type="match status" value="1"/>
</dbReference>
<evidence type="ECO:0000256" key="2">
    <source>
        <dbReference type="ARBA" id="ARBA00019841"/>
    </source>
</evidence>
<name>A0A1J4V4N7_9BACT</name>
<evidence type="ECO:0000259" key="8">
    <source>
        <dbReference type="Pfam" id="PF17768"/>
    </source>
</evidence>
<dbReference type="InterPro" id="IPR003156">
    <property type="entry name" value="DHHA1_dom"/>
</dbReference>
<feature type="domain" description="DDH" evidence="6">
    <location>
        <begin position="64"/>
        <end position="194"/>
    </location>
</feature>
<organism evidence="9 10">
    <name type="scientific">Candidatus Nomurabacteria bacterium CG1_02_43_90</name>
    <dbReference type="NCBI Taxonomy" id="1805281"/>
    <lineage>
        <taxon>Bacteria</taxon>
        <taxon>Candidatus Nomuraibacteriota</taxon>
    </lineage>
</organism>
<keyword evidence="3" id="KW-0540">Nuclease</keyword>
<protein>
    <recommendedName>
        <fullName evidence="2">Single-stranded-DNA-specific exonuclease RecJ</fullName>
    </recommendedName>
</protein>
<dbReference type="PANTHER" id="PTHR30255">
    <property type="entry name" value="SINGLE-STRANDED-DNA-SPECIFIC EXONUCLEASE RECJ"/>
    <property type="match status" value="1"/>
</dbReference>
<gene>
    <name evidence="9" type="ORF">AUJ77_01265</name>
</gene>
<dbReference type="InterPro" id="IPR051673">
    <property type="entry name" value="SSDNA_exonuclease_RecJ"/>
</dbReference>
<dbReference type="PANTHER" id="PTHR30255:SF2">
    <property type="entry name" value="SINGLE-STRANDED-DNA-SPECIFIC EXONUCLEASE RECJ"/>
    <property type="match status" value="1"/>
</dbReference>
<feature type="domain" description="RecJ OB" evidence="8">
    <location>
        <begin position="444"/>
        <end position="553"/>
    </location>
</feature>
<evidence type="ECO:0000259" key="6">
    <source>
        <dbReference type="Pfam" id="PF01368"/>
    </source>
</evidence>
<dbReference type="AlphaFoldDB" id="A0A1J4V4N7"/>
<reference evidence="9 10" key="1">
    <citation type="journal article" date="2016" name="Environ. Microbiol.">
        <title>Genomic resolution of a cold subsurface aquifer community provides metabolic insights for novel microbes adapted to high CO concentrations.</title>
        <authorList>
            <person name="Probst A.J."/>
            <person name="Castelle C.J."/>
            <person name="Singh A."/>
            <person name="Brown C.T."/>
            <person name="Anantharaman K."/>
            <person name="Sharon I."/>
            <person name="Hug L.A."/>
            <person name="Burstein D."/>
            <person name="Emerson J.B."/>
            <person name="Thomas B.C."/>
            <person name="Banfield J.F."/>
        </authorList>
    </citation>
    <scope>NUCLEOTIDE SEQUENCE [LARGE SCALE GENOMIC DNA]</scope>
    <source>
        <strain evidence="9">CG1_02_43_90</strain>
    </source>
</reference>
<comment type="caution">
    <text evidence="9">The sequence shown here is derived from an EMBL/GenBank/DDBJ whole genome shotgun (WGS) entry which is preliminary data.</text>
</comment>
<dbReference type="InterPro" id="IPR001667">
    <property type="entry name" value="DDH_dom"/>
</dbReference>
<dbReference type="EMBL" id="MNVN01000010">
    <property type="protein sequence ID" value="OIO30952.1"/>
    <property type="molecule type" value="Genomic_DNA"/>
</dbReference>
<evidence type="ECO:0000256" key="4">
    <source>
        <dbReference type="ARBA" id="ARBA00022801"/>
    </source>
</evidence>
<dbReference type="InterPro" id="IPR004610">
    <property type="entry name" value="RecJ"/>
</dbReference>
<dbReference type="Proteomes" id="UP000181992">
    <property type="component" value="Unassembled WGS sequence"/>
</dbReference>
<dbReference type="SUPFAM" id="SSF64182">
    <property type="entry name" value="DHH phosphoesterases"/>
    <property type="match status" value="1"/>
</dbReference>
<accession>A0A1J4V4N7</accession>
<proteinExistence type="inferred from homology"/>
<dbReference type="Gene3D" id="3.90.1640.30">
    <property type="match status" value="1"/>
</dbReference>
<dbReference type="NCBIfam" id="TIGR00644">
    <property type="entry name" value="recJ"/>
    <property type="match status" value="1"/>
</dbReference>
<evidence type="ECO:0000256" key="1">
    <source>
        <dbReference type="ARBA" id="ARBA00005915"/>
    </source>
</evidence>
<dbReference type="Pfam" id="PF02272">
    <property type="entry name" value="DHHA1"/>
    <property type="match status" value="1"/>
</dbReference>
<keyword evidence="5 9" id="KW-0269">Exonuclease</keyword>